<evidence type="ECO:0000313" key="2">
    <source>
        <dbReference type="Proteomes" id="UP000252172"/>
    </source>
</evidence>
<reference evidence="1 2" key="1">
    <citation type="submission" date="2018-07" db="EMBL/GenBank/DDBJ databases">
        <title>Chryseobacterium lacus sp. nov., isolated from lake water.</title>
        <authorList>
            <person name="Li C.-M."/>
        </authorList>
    </citation>
    <scope>NUCLEOTIDE SEQUENCE [LARGE SCALE GENOMIC DNA]</scope>
    <source>
        <strain evidence="1 2">YLOS41</strain>
    </source>
</reference>
<dbReference type="NCBIfam" id="TIGR03696">
    <property type="entry name" value="Rhs_assc_core"/>
    <property type="match status" value="1"/>
</dbReference>
<dbReference type="Proteomes" id="UP000252172">
    <property type="component" value="Unassembled WGS sequence"/>
</dbReference>
<proteinExistence type="predicted"/>
<dbReference type="PANTHER" id="PTHR32305">
    <property type="match status" value="1"/>
</dbReference>
<name>A0A368N120_9FLAO</name>
<dbReference type="InterPro" id="IPR050708">
    <property type="entry name" value="T6SS_VgrG/RHS"/>
</dbReference>
<dbReference type="AlphaFoldDB" id="A0A368N120"/>
<dbReference type="InterPro" id="IPR022385">
    <property type="entry name" value="Rhs_assc_core"/>
</dbReference>
<keyword evidence="2" id="KW-1185">Reference proteome</keyword>
<dbReference type="OrthoDB" id="2972467at2"/>
<accession>A0A368N120</accession>
<gene>
    <name evidence="1" type="ORF">DQ356_06935</name>
</gene>
<sequence>MSFVRNSEEDAHFGTGSYFNYKYNGKELQETGMYDYGARFYMPDIGRWGVIDELAETSRRWSPYTYAYNNPIRFIDPDGRENLDIHILGSLARDAFDQLQANSQLNMTMDSNGKLNTTNLSTSDYNKLSSTDQVLYNGIKNTNIDSRIYAENDNITPTGGLIPGGAFGGASYDSSSGKVISNQYTNPSVLGEAESFSGTPKGTGITHEVVENVLIASKSLETKSSVPIHTRSSPSSIYQEAHDTTAAMMPQDKIVILTRPNNELQGTKVRWFHEGYTGKLLNGKLITKPLFKVYYDNPKLKK</sequence>
<protein>
    <submittedName>
        <fullName evidence="1">RHS repeat-associated core domain-containing protein</fullName>
    </submittedName>
</protein>
<dbReference type="EMBL" id="QPIE01000004">
    <property type="protein sequence ID" value="RCU43211.1"/>
    <property type="molecule type" value="Genomic_DNA"/>
</dbReference>
<dbReference type="PANTHER" id="PTHR32305:SF15">
    <property type="entry name" value="PROTEIN RHSA-RELATED"/>
    <property type="match status" value="1"/>
</dbReference>
<dbReference type="Gene3D" id="2.180.10.10">
    <property type="entry name" value="RHS repeat-associated core"/>
    <property type="match status" value="1"/>
</dbReference>
<evidence type="ECO:0000313" key="1">
    <source>
        <dbReference type="EMBL" id="RCU43211.1"/>
    </source>
</evidence>
<organism evidence="1 2">
    <name type="scientific">Chryseobacterium lacus</name>
    <dbReference type="NCBI Taxonomy" id="2058346"/>
    <lineage>
        <taxon>Bacteria</taxon>
        <taxon>Pseudomonadati</taxon>
        <taxon>Bacteroidota</taxon>
        <taxon>Flavobacteriia</taxon>
        <taxon>Flavobacteriales</taxon>
        <taxon>Weeksellaceae</taxon>
        <taxon>Chryseobacterium group</taxon>
        <taxon>Chryseobacterium</taxon>
    </lineage>
</organism>
<comment type="caution">
    <text evidence="1">The sequence shown here is derived from an EMBL/GenBank/DDBJ whole genome shotgun (WGS) entry which is preliminary data.</text>
</comment>